<dbReference type="EMBL" id="CABWKQ010000006">
    <property type="protein sequence ID" value="VWX33847.1"/>
    <property type="molecule type" value="Genomic_DNA"/>
</dbReference>
<comment type="cofactor">
    <cofactor evidence="1">
        <name>pyridoxal 5'-phosphate</name>
        <dbReference type="ChEBI" id="CHEBI:597326"/>
    </cofactor>
</comment>
<evidence type="ECO:0000256" key="3">
    <source>
        <dbReference type="ARBA" id="ARBA00011738"/>
    </source>
</evidence>
<dbReference type="PANTHER" id="PTHR42743:SF11">
    <property type="entry name" value="AMINODEOXYCHORISMATE LYASE"/>
    <property type="match status" value="1"/>
</dbReference>
<name>A0A653I4S8_9BACL</name>
<dbReference type="Proteomes" id="UP000439752">
    <property type="component" value="Unassembled WGS sequence"/>
</dbReference>
<evidence type="ECO:0000313" key="5">
    <source>
        <dbReference type="EMBL" id="VWX33847.1"/>
    </source>
</evidence>
<evidence type="ECO:0000313" key="6">
    <source>
        <dbReference type="Proteomes" id="UP000439752"/>
    </source>
</evidence>
<protein>
    <submittedName>
        <fullName evidence="5">Aminotransferase IV</fullName>
    </submittedName>
</protein>
<keyword evidence="4" id="KW-0663">Pyridoxal phosphate</keyword>
<dbReference type="Pfam" id="PF01063">
    <property type="entry name" value="Aminotran_4"/>
    <property type="match status" value="1"/>
</dbReference>
<evidence type="ECO:0000256" key="4">
    <source>
        <dbReference type="ARBA" id="ARBA00022898"/>
    </source>
</evidence>
<dbReference type="CDD" id="cd00449">
    <property type="entry name" value="PLPDE_IV"/>
    <property type="match status" value="1"/>
</dbReference>
<dbReference type="Gene3D" id="3.30.470.10">
    <property type="match status" value="1"/>
</dbReference>
<dbReference type="InterPro" id="IPR036038">
    <property type="entry name" value="Aminotransferase-like"/>
</dbReference>
<evidence type="ECO:0000256" key="1">
    <source>
        <dbReference type="ARBA" id="ARBA00001933"/>
    </source>
</evidence>
<sequence>MYLWHDGQVVKEEDVRISPFDHGYLYGMGIFETFRTYAGHPFLFDDHIKRLQMSCAAIGIVIPYTRDELLVAIETLYRAHATTDLYIRLNVSAGPRDIGLSVERYDAPTVVIYARPIGARQPTERALETVRLPRSTPETAYRLKSHHYMNNLVAKRQLFNPEAEGLFLTKEGFICEGITSNIFWRYGEKWYTPSLETGALNGITRQFLMEQLMVEERLALLPQLMEADEILYTNSVQEAVAVSSLDGRTFPGQSGSGYQRVRQLFDEAVETRWSRREKR</sequence>
<evidence type="ECO:0000256" key="2">
    <source>
        <dbReference type="ARBA" id="ARBA00009320"/>
    </source>
</evidence>
<dbReference type="NCBIfam" id="NF005800">
    <property type="entry name" value="PRK07650.1"/>
    <property type="match status" value="1"/>
</dbReference>
<proteinExistence type="inferred from homology"/>
<dbReference type="FunFam" id="3.20.10.10:FF:000002">
    <property type="entry name" value="D-alanine aminotransferase"/>
    <property type="match status" value="1"/>
</dbReference>
<organism evidence="5 6">
    <name type="scientific">Exiguobacterium oxidotolerans</name>
    <dbReference type="NCBI Taxonomy" id="223958"/>
    <lineage>
        <taxon>Bacteria</taxon>
        <taxon>Bacillati</taxon>
        <taxon>Bacillota</taxon>
        <taxon>Bacilli</taxon>
        <taxon>Bacillales</taxon>
        <taxon>Bacillales Family XII. Incertae Sedis</taxon>
        <taxon>Exiguobacterium</taxon>
    </lineage>
</organism>
<dbReference type="GO" id="GO:0005829">
    <property type="term" value="C:cytosol"/>
    <property type="evidence" value="ECO:0007669"/>
    <property type="project" value="TreeGrafter"/>
</dbReference>
<dbReference type="GO" id="GO:0008652">
    <property type="term" value="P:amino acid biosynthetic process"/>
    <property type="evidence" value="ECO:0007669"/>
    <property type="project" value="UniProtKB-ARBA"/>
</dbReference>
<keyword evidence="6" id="KW-1185">Reference proteome</keyword>
<gene>
    <name evidence="5" type="ORF">EXIGUO9Y_140009</name>
</gene>
<reference evidence="5 6" key="1">
    <citation type="submission" date="2019-10" db="EMBL/GenBank/DDBJ databases">
        <authorList>
            <person name="Karimi E."/>
        </authorList>
    </citation>
    <scope>NUCLEOTIDE SEQUENCE [LARGE SCALE GENOMIC DNA]</scope>
    <source>
        <strain evidence="5">Exiguobacterium sp. 9Y</strain>
    </source>
</reference>
<accession>A0A653I4S8</accession>
<dbReference type="PANTHER" id="PTHR42743">
    <property type="entry name" value="AMINO-ACID AMINOTRANSFERASE"/>
    <property type="match status" value="1"/>
</dbReference>
<dbReference type="AlphaFoldDB" id="A0A653I4S8"/>
<dbReference type="InterPro" id="IPR001544">
    <property type="entry name" value="Aminotrans_IV"/>
</dbReference>
<comment type="similarity">
    <text evidence="2">Belongs to the class-IV pyridoxal-phosphate-dependent aminotransferase family.</text>
</comment>
<dbReference type="SUPFAM" id="SSF56752">
    <property type="entry name" value="D-aminoacid aminotransferase-like PLP-dependent enzymes"/>
    <property type="match status" value="1"/>
</dbReference>
<comment type="subunit">
    <text evidence="3">Homodimer.</text>
</comment>
<dbReference type="InterPro" id="IPR043132">
    <property type="entry name" value="BCAT-like_C"/>
</dbReference>
<keyword evidence="5" id="KW-0032">Aminotransferase</keyword>
<keyword evidence="5" id="KW-0808">Transferase</keyword>
<dbReference type="GO" id="GO:0008483">
    <property type="term" value="F:transaminase activity"/>
    <property type="evidence" value="ECO:0007669"/>
    <property type="project" value="UniProtKB-KW"/>
</dbReference>
<dbReference type="RefSeq" id="WP_159172873.1">
    <property type="nucleotide sequence ID" value="NZ_LR732308.1"/>
</dbReference>
<dbReference type="Gene3D" id="3.20.10.10">
    <property type="entry name" value="D-amino Acid Aminotransferase, subunit A, domain 2"/>
    <property type="match status" value="1"/>
</dbReference>
<dbReference type="GO" id="GO:0046394">
    <property type="term" value="P:carboxylic acid biosynthetic process"/>
    <property type="evidence" value="ECO:0007669"/>
    <property type="project" value="UniProtKB-ARBA"/>
</dbReference>
<dbReference type="InterPro" id="IPR043131">
    <property type="entry name" value="BCAT-like_N"/>
</dbReference>
<dbReference type="InterPro" id="IPR050571">
    <property type="entry name" value="Class-IV_PLP-Dep_Aminotrnsfr"/>
</dbReference>